<evidence type="ECO:0000313" key="2">
    <source>
        <dbReference type="EMBL" id="VAW05645.1"/>
    </source>
</evidence>
<accession>A0A3B0SIE9</accession>
<proteinExistence type="predicted"/>
<name>A0A3B0SIE9_9ZZZZ</name>
<dbReference type="AlphaFoldDB" id="A0A3B0SIE9"/>
<dbReference type="InterPro" id="IPR009875">
    <property type="entry name" value="PilZ_domain"/>
</dbReference>
<dbReference type="SUPFAM" id="SSF141371">
    <property type="entry name" value="PilZ domain-like"/>
    <property type="match status" value="1"/>
</dbReference>
<protein>
    <recommendedName>
        <fullName evidence="1">PilZ domain-containing protein</fullName>
    </recommendedName>
</protein>
<dbReference type="Pfam" id="PF07238">
    <property type="entry name" value="PilZ"/>
    <property type="match status" value="1"/>
</dbReference>
<feature type="domain" description="PilZ" evidence="1">
    <location>
        <begin position="11"/>
        <end position="101"/>
    </location>
</feature>
<dbReference type="EMBL" id="UOEH01000479">
    <property type="protein sequence ID" value="VAW05645.1"/>
    <property type="molecule type" value="Genomic_DNA"/>
</dbReference>
<reference evidence="2" key="1">
    <citation type="submission" date="2018-06" db="EMBL/GenBank/DDBJ databases">
        <authorList>
            <person name="Zhirakovskaya E."/>
        </authorList>
    </citation>
    <scope>NUCLEOTIDE SEQUENCE</scope>
</reference>
<sequence length="129" mass="14388">MNAKPQAKFVERRQSRRFDTKLSVDVVSDGQKIAFGMVDNLSRDGAAVSVFPLLDVGRKYGFHLSGHGVWTGAVVRRFGAKSHGIRFDIDESQKRRLDKIILSLSPELSPDDGDEVKVADLTDRTIRAF</sequence>
<gene>
    <name evidence="2" type="ORF">MNBD_ALPHA05-2525</name>
</gene>
<organism evidence="2">
    <name type="scientific">hydrothermal vent metagenome</name>
    <dbReference type="NCBI Taxonomy" id="652676"/>
    <lineage>
        <taxon>unclassified sequences</taxon>
        <taxon>metagenomes</taxon>
        <taxon>ecological metagenomes</taxon>
    </lineage>
</organism>
<dbReference type="GO" id="GO:0035438">
    <property type="term" value="F:cyclic-di-GMP binding"/>
    <property type="evidence" value="ECO:0007669"/>
    <property type="project" value="InterPro"/>
</dbReference>
<evidence type="ECO:0000259" key="1">
    <source>
        <dbReference type="Pfam" id="PF07238"/>
    </source>
</evidence>